<dbReference type="AlphaFoldDB" id="A0A0C2SYL0"/>
<keyword evidence="2" id="KW-1185">Reference proteome</keyword>
<reference evidence="1 2" key="1">
    <citation type="submission" date="2014-04" db="EMBL/GenBank/DDBJ databases">
        <title>Evolutionary Origins and Diversification of the Mycorrhizal Mutualists.</title>
        <authorList>
            <consortium name="DOE Joint Genome Institute"/>
            <consortium name="Mycorrhizal Genomics Consortium"/>
            <person name="Kohler A."/>
            <person name="Kuo A."/>
            <person name="Nagy L.G."/>
            <person name="Floudas D."/>
            <person name="Copeland A."/>
            <person name="Barry K.W."/>
            <person name="Cichocki N."/>
            <person name="Veneault-Fourrey C."/>
            <person name="LaButti K."/>
            <person name="Lindquist E.A."/>
            <person name="Lipzen A."/>
            <person name="Lundell T."/>
            <person name="Morin E."/>
            <person name="Murat C."/>
            <person name="Riley R."/>
            <person name="Ohm R."/>
            <person name="Sun H."/>
            <person name="Tunlid A."/>
            <person name="Henrissat B."/>
            <person name="Grigoriev I.V."/>
            <person name="Hibbett D.S."/>
            <person name="Martin F."/>
        </authorList>
    </citation>
    <scope>NUCLEOTIDE SEQUENCE [LARGE SCALE GENOMIC DNA]</scope>
    <source>
        <strain evidence="1 2">Koide BX008</strain>
    </source>
</reference>
<dbReference type="HOGENOM" id="CLU_2811853_0_0_1"/>
<name>A0A0C2SYL0_AMAMK</name>
<proteinExistence type="predicted"/>
<gene>
    <name evidence="1" type="ORF">M378DRAFT_158417</name>
</gene>
<dbReference type="EMBL" id="KN818228">
    <property type="protein sequence ID" value="KIL68595.1"/>
    <property type="molecule type" value="Genomic_DNA"/>
</dbReference>
<dbReference type="Proteomes" id="UP000054549">
    <property type="component" value="Unassembled WGS sequence"/>
</dbReference>
<accession>A0A0C2SYL0</accession>
<evidence type="ECO:0000313" key="2">
    <source>
        <dbReference type="Proteomes" id="UP000054549"/>
    </source>
</evidence>
<organism evidence="1 2">
    <name type="scientific">Amanita muscaria (strain Koide BX008)</name>
    <dbReference type="NCBI Taxonomy" id="946122"/>
    <lineage>
        <taxon>Eukaryota</taxon>
        <taxon>Fungi</taxon>
        <taxon>Dikarya</taxon>
        <taxon>Basidiomycota</taxon>
        <taxon>Agaricomycotina</taxon>
        <taxon>Agaricomycetes</taxon>
        <taxon>Agaricomycetidae</taxon>
        <taxon>Agaricales</taxon>
        <taxon>Pluteineae</taxon>
        <taxon>Amanitaceae</taxon>
        <taxon>Amanita</taxon>
    </lineage>
</organism>
<dbReference type="InParanoid" id="A0A0C2SYL0"/>
<protein>
    <submittedName>
        <fullName evidence="1">Uncharacterized protein</fullName>
    </submittedName>
</protein>
<evidence type="ECO:0000313" key="1">
    <source>
        <dbReference type="EMBL" id="KIL68595.1"/>
    </source>
</evidence>
<sequence length="67" mass="7733">MAVRKHVAIPDRYKTVQCKQPVFNHQPSRVKTNLGVSELIFSIKSGQIVLALRLQFLKYSEVTVRHQ</sequence>